<keyword evidence="1" id="KW-1133">Transmembrane helix</keyword>
<protein>
    <submittedName>
        <fullName evidence="2">NAD(P)-binding protein</fullName>
    </submittedName>
</protein>
<reference evidence="2 3" key="1">
    <citation type="submission" date="2019-08" db="EMBL/GenBank/DDBJ databases">
        <title>Isolation and enrichment of carboxydotrophic bacteria from anaerobic sludge for the production of bio-based chemicals from syngas.</title>
        <authorList>
            <person name="Antares A.L."/>
            <person name="Moreira J."/>
            <person name="Diender M."/>
            <person name="Parshina S.N."/>
            <person name="Stams A.J.M."/>
            <person name="Alves M."/>
            <person name="Alves J.I."/>
            <person name="Sousa D.Z."/>
        </authorList>
    </citation>
    <scope>NUCLEOTIDE SEQUENCE [LARGE SCALE GENOMIC DNA]</scope>
    <source>
        <strain evidence="2 3">JM</strain>
    </source>
</reference>
<dbReference type="InterPro" id="IPR036188">
    <property type="entry name" value="FAD/NAD-bd_sf"/>
</dbReference>
<comment type="caution">
    <text evidence="2">The sequence shown here is derived from an EMBL/GenBank/DDBJ whole genome shotgun (WGS) entry which is preliminary data.</text>
</comment>
<dbReference type="Gene3D" id="3.50.50.60">
    <property type="entry name" value="FAD/NAD(P)-binding domain"/>
    <property type="match status" value="1"/>
</dbReference>
<keyword evidence="1" id="KW-0472">Membrane</keyword>
<accession>A0A5D0WLQ3</accession>
<feature type="transmembrane region" description="Helical" evidence="1">
    <location>
        <begin position="6"/>
        <end position="30"/>
    </location>
</feature>
<dbReference type="SUPFAM" id="SSF51905">
    <property type="entry name" value="FAD/NAD(P)-binding domain"/>
    <property type="match status" value="1"/>
</dbReference>
<proteinExistence type="predicted"/>
<evidence type="ECO:0000313" key="3">
    <source>
        <dbReference type="Proteomes" id="UP000322619"/>
    </source>
</evidence>
<dbReference type="Pfam" id="PF13450">
    <property type="entry name" value="NAD_binding_8"/>
    <property type="match status" value="1"/>
</dbReference>
<evidence type="ECO:0000256" key="1">
    <source>
        <dbReference type="SAM" id="Phobius"/>
    </source>
</evidence>
<dbReference type="AlphaFoldDB" id="A0A5D0WLQ3"/>
<name>A0A5D0WLQ3_9FIRM</name>
<dbReference type="EMBL" id="VSLA01000024">
    <property type="protein sequence ID" value="TYC84738.1"/>
    <property type="molecule type" value="Genomic_DNA"/>
</dbReference>
<gene>
    <name evidence="2" type="ORF">FXB42_10385</name>
</gene>
<dbReference type="Proteomes" id="UP000322619">
    <property type="component" value="Unassembled WGS sequence"/>
</dbReference>
<evidence type="ECO:0000313" key="2">
    <source>
        <dbReference type="EMBL" id="TYC84738.1"/>
    </source>
</evidence>
<organism evidence="2 3">
    <name type="scientific">Acetobacterium wieringae</name>
    <dbReference type="NCBI Taxonomy" id="52694"/>
    <lineage>
        <taxon>Bacteria</taxon>
        <taxon>Bacillati</taxon>
        <taxon>Bacillota</taxon>
        <taxon>Clostridia</taxon>
        <taxon>Eubacteriales</taxon>
        <taxon>Eubacteriaceae</taxon>
        <taxon>Acetobacterium</taxon>
    </lineage>
</organism>
<keyword evidence="1" id="KW-0812">Transmembrane</keyword>
<sequence length="39" mass="3995">MEFDAIIIGGGLSGLTAASLLAKSGLASWLSGFKIKVDR</sequence>